<dbReference type="OrthoDB" id="3541491at2"/>
<organism evidence="3 4">
    <name type="scientific">Planomonospora sphaerica</name>
    <dbReference type="NCBI Taxonomy" id="161355"/>
    <lineage>
        <taxon>Bacteria</taxon>
        <taxon>Bacillati</taxon>
        <taxon>Actinomycetota</taxon>
        <taxon>Actinomycetes</taxon>
        <taxon>Streptosporangiales</taxon>
        <taxon>Streptosporangiaceae</taxon>
        <taxon>Planomonospora</taxon>
    </lineage>
</organism>
<evidence type="ECO:0000256" key="1">
    <source>
        <dbReference type="SAM" id="MobiDB-lite"/>
    </source>
</evidence>
<feature type="transmembrane region" description="Helical" evidence="2">
    <location>
        <begin position="179"/>
        <end position="198"/>
    </location>
</feature>
<comment type="caution">
    <text evidence="3">The sequence shown here is derived from an EMBL/GenBank/DDBJ whole genome shotgun (WGS) entry which is preliminary data.</text>
</comment>
<proteinExistence type="predicted"/>
<keyword evidence="4" id="KW-1185">Reference proteome</keyword>
<evidence type="ECO:0000313" key="4">
    <source>
        <dbReference type="Proteomes" id="UP000077701"/>
    </source>
</evidence>
<feature type="transmembrane region" description="Helical" evidence="2">
    <location>
        <begin position="134"/>
        <end position="153"/>
    </location>
</feature>
<dbReference type="Proteomes" id="UP000077701">
    <property type="component" value="Unassembled WGS sequence"/>
</dbReference>
<evidence type="ECO:0000313" key="3">
    <source>
        <dbReference type="EMBL" id="GAT68921.1"/>
    </source>
</evidence>
<accession>A0A171DJA6</accession>
<dbReference type="RefSeq" id="WP_068899869.1">
    <property type="nucleotide sequence ID" value="NZ_BDCX01000011.1"/>
</dbReference>
<evidence type="ECO:0000256" key="2">
    <source>
        <dbReference type="SAM" id="Phobius"/>
    </source>
</evidence>
<feature type="transmembrane region" description="Helical" evidence="2">
    <location>
        <begin position="92"/>
        <end position="114"/>
    </location>
</feature>
<dbReference type="STRING" id="161355.PS9374_04586"/>
<name>A0A171DJA6_9ACTN</name>
<feature type="region of interest" description="Disordered" evidence="1">
    <location>
        <begin position="452"/>
        <end position="474"/>
    </location>
</feature>
<sequence length="474" mass="52043">MSRRSRSWWAAALTIAAAGAVYLLSLAEQSFGFFSYGVFCPGVDLYFSAQYRLWNVESFLPVLWAAGAPAVAFGFAAHWLSTRRDRPRIGRVAARSAAAALLVLYGIGPLAFLADMVIDRGCLSSWGGWEGVRFFLDQTVAPVLAALCMLAAVRRPRHRLRSLARVLTRALRTRRSRRAVAGAAALAVLGLVPVTDFGSGRITTADQCPPTDPSRTRAATDEQVFLCTARRARAFPHLPDHLLLAYGRKQCAAYPNSTEDKAFLALICPPAAADRQREIVAEEAAYLRQEAASQAICNRLRHRPRITPARVARLREFSEIGMESYEDHADTAQEEPVVHGDLVGSVPGHLRIDFHADYEVCVTAEAYRRHPPVEVKGWDKVIEVGYHSPGGDLTLRDPMDAPELPNLAIAGKGHYRVRVHYRAPEGDAFTPQHLLVMVYPGRGDQVIDLKRRGKGDARGRHAAARGTVDELGPG</sequence>
<keyword evidence="2" id="KW-1133">Transmembrane helix</keyword>
<reference evidence="4" key="2">
    <citation type="submission" date="2016-04" db="EMBL/GenBank/DDBJ databases">
        <title>Planomonospora sphaerica JCM9374 whole genome shotgun sequence.</title>
        <authorList>
            <person name="Suzuki T."/>
            <person name="Dohra H."/>
            <person name="Kodani S."/>
        </authorList>
    </citation>
    <scope>NUCLEOTIDE SEQUENCE [LARGE SCALE GENOMIC DNA]</scope>
    <source>
        <strain evidence="4">JCM 9374</strain>
    </source>
</reference>
<reference evidence="3 4" key="1">
    <citation type="journal article" date="2016" name="Genome Announc.">
        <title>Draft Genome Sequence of Planomonospora sphaerica JCM9374, a Rare Actinomycete.</title>
        <authorList>
            <person name="Dohra H."/>
            <person name="Suzuki T."/>
            <person name="Inoue Y."/>
            <person name="Kodani S."/>
        </authorList>
    </citation>
    <scope>NUCLEOTIDE SEQUENCE [LARGE SCALE GENOMIC DNA]</scope>
    <source>
        <strain evidence="3 4">JCM 9374</strain>
    </source>
</reference>
<dbReference type="EMBL" id="BDCX01000011">
    <property type="protein sequence ID" value="GAT68921.1"/>
    <property type="molecule type" value="Genomic_DNA"/>
</dbReference>
<dbReference type="AlphaFoldDB" id="A0A171DJA6"/>
<protein>
    <submittedName>
        <fullName evidence="3">Uncharacterized protein</fullName>
    </submittedName>
</protein>
<gene>
    <name evidence="3" type="ORF">PS9374_04586</name>
</gene>
<keyword evidence="2" id="KW-0472">Membrane</keyword>
<feature type="transmembrane region" description="Helical" evidence="2">
    <location>
        <begin position="62"/>
        <end position="80"/>
    </location>
</feature>
<keyword evidence="2" id="KW-0812">Transmembrane</keyword>